<dbReference type="GO" id="GO:0030145">
    <property type="term" value="F:manganese ion binding"/>
    <property type="evidence" value="ECO:0007669"/>
    <property type="project" value="TreeGrafter"/>
</dbReference>
<dbReference type="SUPFAM" id="SSF52768">
    <property type="entry name" value="Arginase/deacetylase"/>
    <property type="match status" value="1"/>
</dbReference>
<name>A0A6L6XWT0_9ACTN</name>
<dbReference type="Proteomes" id="UP000473525">
    <property type="component" value="Unassembled WGS sequence"/>
</dbReference>
<keyword evidence="3" id="KW-0464">Manganese</keyword>
<protein>
    <submittedName>
        <fullName evidence="5">Arginase</fullName>
    </submittedName>
</protein>
<dbReference type="Gene3D" id="3.40.800.10">
    <property type="entry name" value="Ureohydrolase domain"/>
    <property type="match status" value="1"/>
</dbReference>
<evidence type="ECO:0000256" key="2">
    <source>
        <dbReference type="ARBA" id="ARBA00022801"/>
    </source>
</evidence>
<evidence type="ECO:0000313" key="5">
    <source>
        <dbReference type="EMBL" id="MVQ51508.1"/>
    </source>
</evidence>
<dbReference type="PANTHER" id="PTHR43782">
    <property type="entry name" value="ARGINASE"/>
    <property type="match status" value="1"/>
</dbReference>
<evidence type="ECO:0000256" key="4">
    <source>
        <dbReference type="PROSITE-ProRule" id="PRU00742"/>
    </source>
</evidence>
<dbReference type="InterPro" id="IPR006035">
    <property type="entry name" value="Ureohydrolase"/>
</dbReference>
<evidence type="ECO:0000256" key="1">
    <source>
        <dbReference type="ARBA" id="ARBA00022723"/>
    </source>
</evidence>
<dbReference type="GO" id="GO:0005829">
    <property type="term" value="C:cytosol"/>
    <property type="evidence" value="ECO:0007669"/>
    <property type="project" value="TreeGrafter"/>
</dbReference>
<gene>
    <name evidence="5" type="ORF">GON03_20205</name>
</gene>
<dbReference type="AlphaFoldDB" id="A0A6L6XWT0"/>
<evidence type="ECO:0000313" key="6">
    <source>
        <dbReference type="Proteomes" id="UP000473525"/>
    </source>
</evidence>
<keyword evidence="1" id="KW-0479">Metal-binding</keyword>
<keyword evidence="2" id="KW-0378">Hydrolase</keyword>
<dbReference type="InterPro" id="IPR023696">
    <property type="entry name" value="Ureohydrolase_dom_sf"/>
</dbReference>
<evidence type="ECO:0000256" key="3">
    <source>
        <dbReference type="ARBA" id="ARBA00023211"/>
    </source>
</evidence>
<organism evidence="5 6">
    <name type="scientific">Nocardioides agri</name>
    <dbReference type="NCBI Taxonomy" id="2682843"/>
    <lineage>
        <taxon>Bacteria</taxon>
        <taxon>Bacillati</taxon>
        <taxon>Actinomycetota</taxon>
        <taxon>Actinomycetes</taxon>
        <taxon>Propionibacteriales</taxon>
        <taxon>Nocardioidaceae</taxon>
        <taxon>Nocardioides</taxon>
    </lineage>
</organism>
<reference evidence="5 6" key="1">
    <citation type="submission" date="2019-12" db="EMBL/GenBank/DDBJ databases">
        <authorList>
            <person name="Huq M.A."/>
        </authorList>
    </citation>
    <scope>NUCLEOTIDE SEQUENCE [LARGE SCALE GENOMIC DNA]</scope>
    <source>
        <strain evidence="5 6">MAH-18</strain>
    </source>
</reference>
<sequence>MATINVLGYPSSAAAYCVGVEQAPTALREAGLVGALHAAGHEVKDAGDLAVRRWRPDRERPYAQNLDDEIAGLRELADAAHALMAPDELLLVLGGSCTVALGTCAAAARAGTDAQLVYVDRHLDLNTPISTTEGSLSWMGMAHALDLDGAAPELVGAVGPRPLLRPGRLSYLGVDLAATTAWERDRARELDLTVVTQAALVADPPAAAATARAGLAAEPFLVHVDVDVLDFLDAPLAENVNGRNSGPTVSQLGRALAELWRDPHCLGLSVGQLVPAHAASDPRSLGRLIEALVPPVDR</sequence>
<dbReference type="PROSITE" id="PS51409">
    <property type="entry name" value="ARGINASE_2"/>
    <property type="match status" value="1"/>
</dbReference>
<keyword evidence="6" id="KW-1185">Reference proteome</keyword>
<dbReference type="PRINTS" id="PR00116">
    <property type="entry name" value="ARGINASE"/>
</dbReference>
<comment type="caution">
    <text evidence="5">The sequence shown here is derived from an EMBL/GenBank/DDBJ whole genome shotgun (WGS) entry which is preliminary data.</text>
</comment>
<comment type="similarity">
    <text evidence="4">Belongs to the arginase family.</text>
</comment>
<dbReference type="GO" id="GO:0004053">
    <property type="term" value="F:arginase activity"/>
    <property type="evidence" value="ECO:0007669"/>
    <property type="project" value="TreeGrafter"/>
</dbReference>
<dbReference type="PANTHER" id="PTHR43782:SF3">
    <property type="entry name" value="ARGINASE"/>
    <property type="match status" value="1"/>
</dbReference>
<dbReference type="EMBL" id="WSEK01000005">
    <property type="protein sequence ID" value="MVQ51508.1"/>
    <property type="molecule type" value="Genomic_DNA"/>
</dbReference>
<accession>A0A6L6XWT0</accession>
<dbReference type="RefSeq" id="WP_157346412.1">
    <property type="nucleotide sequence ID" value="NZ_WSEK01000005.1"/>
</dbReference>
<dbReference type="Pfam" id="PF00491">
    <property type="entry name" value="Arginase"/>
    <property type="match status" value="1"/>
</dbReference>
<proteinExistence type="inferred from homology"/>